<proteinExistence type="predicted"/>
<reference evidence="1 2" key="1">
    <citation type="submission" date="2021-05" db="EMBL/GenBank/DDBJ databases">
        <title>The draft genome of Geobacter pelophilus DSM 12255.</title>
        <authorList>
            <person name="Xu Z."/>
            <person name="Masuda Y."/>
            <person name="Itoh H."/>
            <person name="Senoo K."/>
        </authorList>
    </citation>
    <scope>NUCLEOTIDE SEQUENCE [LARGE SCALE GENOMIC DNA]</scope>
    <source>
        <strain evidence="1 2">DSM 12255</strain>
    </source>
</reference>
<accession>A0AAW4L8X6</accession>
<dbReference type="PANTHER" id="PTHR38009">
    <property type="entry name" value="CONSERVED HYPOTHETICAL PHAGE TAIL PROTEIN"/>
    <property type="match status" value="1"/>
</dbReference>
<evidence type="ECO:0000313" key="1">
    <source>
        <dbReference type="EMBL" id="MBT0665997.1"/>
    </source>
</evidence>
<dbReference type="GO" id="GO:0005198">
    <property type="term" value="F:structural molecule activity"/>
    <property type="evidence" value="ECO:0007669"/>
    <property type="project" value="InterPro"/>
</dbReference>
<protein>
    <submittedName>
        <fullName evidence="1">Phage tail protein</fullName>
    </submittedName>
</protein>
<organism evidence="1 2">
    <name type="scientific">Geoanaerobacter pelophilus</name>
    <dbReference type="NCBI Taxonomy" id="60036"/>
    <lineage>
        <taxon>Bacteria</taxon>
        <taxon>Pseudomonadati</taxon>
        <taxon>Thermodesulfobacteriota</taxon>
        <taxon>Desulfuromonadia</taxon>
        <taxon>Geobacterales</taxon>
        <taxon>Geobacteraceae</taxon>
        <taxon>Geoanaerobacter</taxon>
    </lineage>
</organism>
<evidence type="ECO:0000313" key="2">
    <source>
        <dbReference type="Proteomes" id="UP000811899"/>
    </source>
</evidence>
<dbReference type="RefSeq" id="WP_214172769.1">
    <property type="nucleotide sequence ID" value="NZ_JAHCVJ010000008.1"/>
</dbReference>
<comment type="caution">
    <text evidence="1">The sequence shown here is derived from an EMBL/GenBank/DDBJ whole genome shotgun (WGS) entry which is preliminary data.</text>
</comment>
<dbReference type="AlphaFoldDB" id="A0AAW4L8X6"/>
<gene>
    <name evidence="1" type="ORF">KI809_16925</name>
</gene>
<name>A0AAW4L8X6_9BACT</name>
<dbReference type="EMBL" id="JAHCVJ010000008">
    <property type="protein sequence ID" value="MBT0665997.1"/>
    <property type="molecule type" value="Genomic_DNA"/>
</dbReference>
<dbReference type="Pfam" id="PF06841">
    <property type="entry name" value="Phage_T4_gp19"/>
    <property type="match status" value="1"/>
</dbReference>
<dbReference type="PANTHER" id="PTHR38009:SF1">
    <property type="entry name" value="CONSERVED HYPOTHETICAL PHAGE TAIL PROTEIN"/>
    <property type="match status" value="1"/>
</dbReference>
<dbReference type="InterPro" id="IPR010667">
    <property type="entry name" value="Phage_T4_Gp19"/>
</dbReference>
<dbReference type="InterPro" id="IPR011747">
    <property type="entry name" value="CHP02241"/>
</dbReference>
<keyword evidence="2" id="KW-1185">Reference proteome</keyword>
<sequence length="144" mass="16556">MALDKRRDPYLSFNFLVEIEGLVTAGFREVTGLQAEVEVHDYREGGLNSYIHRLAGPARYPSNLVLRHGLTDDPSLWLWHQEVRRGVIQRRNVSIILLDTTRAPVQHWHLERAYPLRWVGPELRAEANAVAIEAVELVHCGFHD</sequence>
<dbReference type="Proteomes" id="UP000811899">
    <property type="component" value="Unassembled WGS sequence"/>
</dbReference>
<dbReference type="NCBIfam" id="TIGR02241">
    <property type="entry name" value="conserved hypothetical phage tail region protein"/>
    <property type="match status" value="1"/>
</dbReference>